<dbReference type="Proteomes" id="UP000613193">
    <property type="component" value="Unassembled WGS sequence"/>
</dbReference>
<dbReference type="Pfam" id="PF13302">
    <property type="entry name" value="Acetyltransf_3"/>
    <property type="match status" value="1"/>
</dbReference>
<dbReference type="InterPro" id="IPR000182">
    <property type="entry name" value="GNAT_dom"/>
</dbReference>
<feature type="domain" description="N-acetyltransferase" evidence="1">
    <location>
        <begin position="10"/>
        <end position="137"/>
    </location>
</feature>
<dbReference type="Gene3D" id="3.40.630.30">
    <property type="match status" value="1"/>
</dbReference>
<keyword evidence="3" id="KW-1185">Reference proteome</keyword>
<sequence>MRFPVYKYGLFFRLVEETDAAFILDLRTNKNLARHLTSTDDDLQKQVEWIREYKTREKSQKEYYFLFEDENHQPSGVVRLYDINDDTYTSGSWLAKPGSDEFLSIKSDLFISDFAAEELKGKKCVFDVRKKNKKVLRYHKMFSTVIGEDDLNYYFTIDEENALRKYNFLKSII</sequence>
<gene>
    <name evidence="2" type="ORF">I5M19_02785</name>
</gene>
<name>A0A934PPA3_9SPHI</name>
<dbReference type="EMBL" id="JAEHFW010000001">
    <property type="protein sequence ID" value="MBK0378213.1"/>
    <property type="molecule type" value="Genomic_DNA"/>
</dbReference>
<proteinExistence type="predicted"/>
<dbReference type="RefSeq" id="WP_200063789.1">
    <property type="nucleotide sequence ID" value="NZ_JAEHFW010000001.1"/>
</dbReference>
<dbReference type="AlphaFoldDB" id="A0A934PPA3"/>
<evidence type="ECO:0000313" key="3">
    <source>
        <dbReference type="Proteomes" id="UP000613193"/>
    </source>
</evidence>
<evidence type="ECO:0000313" key="2">
    <source>
        <dbReference type="EMBL" id="MBK0378213.1"/>
    </source>
</evidence>
<organism evidence="2 3">
    <name type="scientific">Mucilaginibacter segetis</name>
    <dbReference type="NCBI Taxonomy" id="2793071"/>
    <lineage>
        <taxon>Bacteria</taxon>
        <taxon>Pseudomonadati</taxon>
        <taxon>Bacteroidota</taxon>
        <taxon>Sphingobacteriia</taxon>
        <taxon>Sphingobacteriales</taxon>
        <taxon>Sphingobacteriaceae</taxon>
        <taxon>Mucilaginibacter</taxon>
    </lineage>
</organism>
<reference evidence="2" key="1">
    <citation type="submission" date="2020-12" db="EMBL/GenBank/DDBJ databases">
        <title>Bacterial novel species Mucilaginibacter sp. SD-g isolated from soil.</title>
        <authorList>
            <person name="Jung H.-Y."/>
        </authorList>
    </citation>
    <scope>NUCLEOTIDE SEQUENCE</scope>
    <source>
        <strain evidence="2">SD-g</strain>
    </source>
</reference>
<evidence type="ECO:0000259" key="1">
    <source>
        <dbReference type="Pfam" id="PF13302"/>
    </source>
</evidence>
<comment type="caution">
    <text evidence="2">The sequence shown here is derived from an EMBL/GenBank/DDBJ whole genome shotgun (WGS) entry which is preliminary data.</text>
</comment>
<dbReference type="GO" id="GO:0016747">
    <property type="term" value="F:acyltransferase activity, transferring groups other than amino-acyl groups"/>
    <property type="evidence" value="ECO:0007669"/>
    <property type="project" value="InterPro"/>
</dbReference>
<dbReference type="InterPro" id="IPR016181">
    <property type="entry name" value="Acyl_CoA_acyltransferase"/>
</dbReference>
<accession>A0A934PPA3</accession>
<protein>
    <submittedName>
        <fullName evidence="2">GNAT family N-acetyltransferase</fullName>
    </submittedName>
</protein>
<dbReference type="SUPFAM" id="SSF55729">
    <property type="entry name" value="Acyl-CoA N-acyltransferases (Nat)"/>
    <property type="match status" value="1"/>
</dbReference>